<keyword evidence="3" id="KW-0862">Zinc</keyword>
<feature type="binding site" evidence="2">
    <location>
        <begin position="231"/>
        <end position="234"/>
    </location>
    <ligand>
        <name>dihydroxyacetone phosphate</name>
        <dbReference type="ChEBI" id="CHEBI:57642"/>
    </ligand>
</feature>
<feature type="binding site" evidence="3">
    <location>
        <position position="137"/>
    </location>
    <ligand>
        <name>Zn(2+)</name>
        <dbReference type="ChEBI" id="CHEBI:29105"/>
        <label>2</label>
    </ligand>
</feature>
<accession>A0A9D1EJC6</accession>
<dbReference type="PANTHER" id="PTHR30304:SF0">
    <property type="entry name" value="D-TAGATOSE-1,6-BISPHOSPHATE ALDOLASE SUBUNIT GATY-RELATED"/>
    <property type="match status" value="1"/>
</dbReference>
<dbReference type="Gene3D" id="3.20.20.70">
    <property type="entry name" value="Aldolase class I"/>
    <property type="match status" value="1"/>
</dbReference>
<evidence type="ECO:0000256" key="1">
    <source>
        <dbReference type="PIRSR" id="PIRSR001359-1"/>
    </source>
</evidence>
<feature type="binding site" evidence="3">
    <location>
        <position position="181"/>
    </location>
    <ligand>
        <name>Zn(2+)</name>
        <dbReference type="ChEBI" id="CHEBI:29105"/>
        <label>1</label>
        <note>catalytic</note>
    </ligand>
</feature>
<evidence type="ECO:0000313" key="4">
    <source>
        <dbReference type="EMBL" id="HIR92639.1"/>
    </source>
</evidence>
<dbReference type="SUPFAM" id="SSF51569">
    <property type="entry name" value="Aldolase"/>
    <property type="match status" value="1"/>
</dbReference>
<reference evidence="4" key="1">
    <citation type="submission" date="2020-10" db="EMBL/GenBank/DDBJ databases">
        <authorList>
            <person name="Gilroy R."/>
        </authorList>
    </citation>
    <scope>NUCLEOTIDE SEQUENCE</scope>
    <source>
        <strain evidence="4">ChiSxjej1B13-7041</strain>
    </source>
</reference>
<feature type="binding site" evidence="3">
    <location>
        <position position="107"/>
    </location>
    <ligand>
        <name>Zn(2+)</name>
        <dbReference type="ChEBI" id="CHEBI:29105"/>
        <label>2</label>
    </ligand>
</feature>
<keyword evidence="3" id="KW-0479">Metal-binding</keyword>
<feature type="binding site" evidence="3">
    <location>
        <position position="209"/>
    </location>
    <ligand>
        <name>Zn(2+)</name>
        <dbReference type="ChEBI" id="CHEBI:29105"/>
        <label>1</label>
        <note>catalytic</note>
    </ligand>
</feature>
<dbReference type="InterPro" id="IPR013785">
    <property type="entry name" value="Aldolase_TIM"/>
</dbReference>
<evidence type="ECO:0000313" key="5">
    <source>
        <dbReference type="Proteomes" id="UP000886841"/>
    </source>
</evidence>
<dbReference type="Proteomes" id="UP000886841">
    <property type="component" value="Unassembled WGS sequence"/>
</dbReference>
<feature type="binding site" evidence="2">
    <location>
        <position position="182"/>
    </location>
    <ligand>
        <name>dihydroxyacetone phosphate</name>
        <dbReference type="ChEBI" id="CHEBI:57642"/>
    </ligand>
</feature>
<proteinExistence type="predicted"/>
<comment type="cofactor">
    <cofactor evidence="3">
        <name>Zn(2+)</name>
        <dbReference type="ChEBI" id="CHEBI:29105"/>
    </cofactor>
    <text evidence="3">Binds 2 Zn(2+) ions per subunit. One is catalytic and the other provides a structural contribution.</text>
</comment>
<dbReference type="AlphaFoldDB" id="A0A9D1EJC6"/>
<dbReference type="PIRSF" id="PIRSF001359">
    <property type="entry name" value="F_bP_aldolase_II"/>
    <property type="match status" value="1"/>
</dbReference>
<dbReference type="InterPro" id="IPR000771">
    <property type="entry name" value="FBA_II"/>
</dbReference>
<gene>
    <name evidence="4" type="ORF">IAB98_04370</name>
</gene>
<dbReference type="InterPro" id="IPR050246">
    <property type="entry name" value="Class_II_FBP_aldolase"/>
</dbReference>
<dbReference type="NCBIfam" id="TIGR00167">
    <property type="entry name" value="cbbA"/>
    <property type="match status" value="1"/>
</dbReference>
<comment type="caution">
    <text evidence="4">The sequence shown here is derived from an EMBL/GenBank/DDBJ whole genome shotgun (WGS) entry which is preliminary data.</text>
</comment>
<dbReference type="EMBL" id="DVHU01000039">
    <property type="protein sequence ID" value="HIR92639.1"/>
    <property type="molecule type" value="Genomic_DNA"/>
</dbReference>
<dbReference type="GO" id="GO:0008270">
    <property type="term" value="F:zinc ion binding"/>
    <property type="evidence" value="ECO:0007669"/>
    <property type="project" value="InterPro"/>
</dbReference>
<feature type="active site" description="Proton donor" evidence="1">
    <location>
        <position position="85"/>
    </location>
</feature>
<reference evidence="4" key="2">
    <citation type="journal article" date="2021" name="PeerJ">
        <title>Extensive microbial diversity within the chicken gut microbiome revealed by metagenomics and culture.</title>
        <authorList>
            <person name="Gilroy R."/>
            <person name="Ravi A."/>
            <person name="Getino M."/>
            <person name="Pursley I."/>
            <person name="Horton D.L."/>
            <person name="Alikhan N.F."/>
            <person name="Baker D."/>
            <person name="Gharbi K."/>
            <person name="Hall N."/>
            <person name="Watson M."/>
            <person name="Adriaenssens E.M."/>
            <person name="Foster-Nyarko E."/>
            <person name="Jarju S."/>
            <person name="Secka A."/>
            <person name="Antonio M."/>
            <person name="Oren A."/>
            <person name="Chaudhuri R.R."/>
            <person name="La Ragione R."/>
            <person name="Hildebrand F."/>
            <person name="Pallen M.J."/>
        </authorList>
    </citation>
    <scope>NUCLEOTIDE SEQUENCE</scope>
    <source>
        <strain evidence="4">ChiSxjej1B13-7041</strain>
    </source>
</reference>
<dbReference type="PROSITE" id="PS00602">
    <property type="entry name" value="ALDOLASE_CLASS_II_1"/>
    <property type="match status" value="1"/>
</dbReference>
<dbReference type="GO" id="GO:0016832">
    <property type="term" value="F:aldehyde-lyase activity"/>
    <property type="evidence" value="ECO:0007669"/>
    <property type="project" value="InterPro"/>
</dbReference>
<dbReference type="PANTHER" id="PTHR30304">
    <property type="entry name" value="D-TAGATOSE-1,6-BISPHOSPHATE ALDOLASE"/>
    <property type="match status" value="1"/>
</dbReference>
<feature type="binding site" evidence="3">
    <location>
        <position position="86"/>
    </location>
    <ligand>
        <name>Zn(2+)</name>
        <dbReference type="ChEBI" id="CHEBI:29105"/>
        <label>1</label>
        <note>catalytic</note>
    </ligand>
</feature>
<name>A0A9D1EJC6_9FIRM</name>
<evidence type="ECO:0000256" key="3">
    <source>
        <dbReference type="PIRSR" id="PIRSR001359-3"/>
    </source>
</evidence>
<dbReference type="GO" id="GO:0005975">
    <property type="term" value="P:carbohydrate metabolic process"/>
    <property type="evidence" value="ECO:0007669"/>
    <property type="project" value="InterPro"/>
</dbReference>
<dbReference type="Pfam" id="PF01116">
    <property type="entry name" value="F_bP_aldolase"/>
    <property type="match status" value="1"/>
</dbReference>
<feature type="binding site" evidence="2">
    <location>
        <begin position="210"/>
        <end position="212"/>
    </location>
    <ligand>
        <name>dihydroxyacetone phosphate</name>
        <dbReference type="ChEBI" id="CHEBI:57642"/>
    </ligand>
</feature>
<protein>
    <submittedName>
        <fullName evidence="4">Class II fructose-bisphosphate aldolase</fullName>
    </submittedName>
</protein>
<organism evidence="4 5">
    <name type="scientific">Candidatus Egerieimonas intestinavium</name>
    <dbReference type="NCBI Taxonomy" id="2840777"/>
    <lineage>
        <taxon>Bacteria</taxon>
        <taxon>Bacillati</taxon>
        <taxon>Bacillota</taxon>
        <taxon>Clostridia</taxon>
        <taxon>Lachnospirales</taxon>
        <taxon>Lachnospiraceae</taxon>
        <taxon>Lachnospiraceae incertae sedis</taxon>
        <taxon>Candidatus Egerieimonas</taxon>
    </lineage>
</organism>
<evidence type="ECO:0000256" key="2">
    <source>
        <dbReference type="PIRSR" id="PIRSR001359-2"/>
    </source>
</evidence>
<dbReference type="CDD" id="cd00947">
    <property type="entry name" value="TBP_aldolase_IIB"/>
    <property type="match status" value="1"/>
</dbReference>
<sequence>MAYEKVSNILKMAEKANTSAIAFNCNDYTMACSVVEVAEELRKPVIIMLYPADSFQKNCCGIAGFAATVKELVDRVEVPIGLHLDHCSDFNAILHAIQCGFTSVMYDGSMLPVEENIRLTRRVVDAAHALGADVEAELGHVGFAAQSDQEKEDLYTKPEVAARFCRETQVDSVAVAIGSAHGVYLETPKLDLKRLEEINKATDCPLVLHGGSGIPNDQLEQAFRLGINKFNVGTEYFQLYYDSIREFCQLNADKGNVLDLPLFVQERLKAYLRVKMQLSRL</sequence>